<dbReference type="InterPro" id="IPR044744">
    <property type="entry name" value="ZNRF4/RNF13/RNF167_PA"/>
</dbReference>
<evidence type="ECO:0000256" key="16">
    <source>
        <dbReference type="SAM" id="Phobius"/>
    </source>
</evidence>
<keyword evidence="19" id="KW-1185">Reference proteome</keyword>
<feature type="compositionally biased region" description="Acidic residues" evidence="15">
    <location>
        <begin position="287"/>
        <end position="299"/>
    </location>
</feature>
<keyword evidence="8 14" id="KW-0863">Zinc-finger</keyword>
<dbReference type="PANTHER" id="PTHR47168:SF1">
    <property type="entry name" value="OS02G0798600 PROTEIN"/>
    <property type="match status" value="1"/>
</dbReference>
<evidence type="ECO:0000256" key="13">
    <source>
        <dbReference type="ARBA" id="ARBA00046288"/>
    </source>
</evidence>
<sequence length="480" mass="52921">MVECRIPGHITGLYIFAVVNLCALLNISLVSADVFVINRSENFTIASFDDKQALFGPDFPKDGLIGQVVYVSPHDACTKVNPPPPGNDLPWIALISRGPCHFDLKVLNVQKANYSAAIVHNYEGHDSVMPMSGDSKYSDQVRIPSVFVGYTDGMELAHRFNYTDKFIVVKIQEFSYDDFSYFWPFTVVVSVCFLVLILFSIFKCIRYFQFRRRTRLSTRALKRIPTRKYKKGDHYDTCAICLDDYEEGEKLRVLPCDHTYHCKCIDPWLTKRKKTCPQCKRRVIPGEETDSGSETEGEGAGENTPLLGNNNTRNPIMTQGGVPSYDGRGPAADRRGGRRGPQSVVVVNEARPSEIAAPARAAREEEDSDDSDEELEGAVGGVGISYQQDHECEKTNVIVDIEPAAKEASHNAPDGAGEPTGTQNATQDTEPLTSNDRCSPARTEGSINVAFSSSGSSEEDGNGVAKGEGKKKKRKSNQVV</sequence>
<dbReference type="PANTHER" id="PTHR47168">
    <property type="entry name" value="RING ZINC FINGER DOMAIN SUPERFAMILY PROTEIN-RELATED"/>
    <property type="match status" value="1"/>
</dbReference>
<feature type="transmembrane region" description="Helical" evidence="16">
    <location>
        <begin position="12"/>
        <end position="37"/>
    </location>
</feature>
<evidence type="ECO:0000256" key="10">
    <source>
        <dbReference type="ARBA" id="ARBA00022989"/>
    </source>
</evidence>
<dbReference type="SUPFAM" id="SSF52025">
    <property type="entry name" value="PA domain"/>
    <property type="match status" value="1"/>
</dbReference>
<keyword evidence="4" id="KW-0808">Transferase</keyword>
<gene>
    <name evidence="18" type="ORF">V1264_010661</name>
</gene>
<dbReference type="GO" id="GO:0012505">
    <property type="term" value="C:endomembrane system"/>
    <property type="evidence" value="ECO:0007669"/>
    <property type="project" value="UniProtKB-SubCell"/>
</dbReference>
<dbReference type="InterPro" id="IPR013083">
    <property type="entry name" value="Znf_RING/FYVE/PHD"/>
</dbReference>
<evidence type="ECO:0000256" key="2">
    <source>
        <dbReference type="ARBA" id="ARBA00004906"/>
    </source>
</evidence>
<dbReference type="AlphaFoldDB" id="A0AAN9APX9"/>
<protein>
    <recommendedName>
        <fullName evidence="3">RING-type E3 ubiquitin transferase</fullName>
        <ecNumber evidence="3">2.3.2.27</ecNumber>
    </recommendedName>
</protein>
<dbReference type="GO" id="GO:0008270">
    <property type="term" value="F:zinc ion binding"/>
    <property type="evidence" value="ECO:0007669"/>
    <property type="project" value="UniProtKB-KW"/>
</dbReference>
<dbReference type="Gene3D" id="3.30.40.10">
    <property type="entry name" value="Zinc/RING finger domain, C3HC4 (zinc finger)"/>
    <property type="match status" value="1"/>
</dbReference>
<feature type="domain" description="RING-type" evidence="17">
    <location>
        <begin position="238"/>
        <end position="280"/>
    </location>
</feature>
<dbReference type="CDD" id="cd16796">
    <property type="entry name" value="RING-H2_RNF13"/>
    <property type="match status" value="1"/>
</dbReference>
<comment type="pathway">
    <text evidence="2">Protein modification; protein ubiquitination.</text>
</comment>
<evidence type="ECO:0000256" key="11">
    <source>
        <dbReference type="ARBA" id="ARBA00023136"/>
    </source>
</evidence>
<dbReference type="PROSITE" id="PS50089">
    <property type="entry name" value="ZF_RING_2"/>
    <property type="match status" value="1"/>
</dbReference>
<dbReference type="Pfam" id="PF13639">
    <property type="entry name" value="zf-RING_2"/>
    <property type="match status" value="1"/>
</dbReference>
<dbReference type="Pfam" id="PF02225">
    <property type="entry name" value="PA"/>
    <property type="match status" value="1"/>
</dbReference>
<accession>A0AAN9APX9</accession>
<evidence type="ECO:0000256" key="8">
    <source>
        <dbReference type="ARBA" id="ARBA00022771"/>
    </source>
</evidence>
<organism evidence="18 19">
    <name type="scientific">Littorina saxatilis</name>
    <dbReference type="NCBI Taxonomy" id="31220"/>
    <lineage>
        <taxon>Eukaryota</taxon>
        <taxon>Metazoa</taxon>
        <taxon>Spiralia</taxon>
        <taxon>Lophotrochozoa</taxon>
        <taxon>Mollusca</taxon>
        <taxon>Gastropoda</taxon>
        <taxon>Caenogastropoda</taxon>
        <taxon>Littorinimorpha</taxon>
        <taxon>Littorinoidea</taxon>
        <taxon>Littorinidae</taxon>
        <taxon>Littorina</taxon>
    </lineage>
</organism>
<name>A0AAN9APX9_9CAEN</name>
<dbReference type="EC" id="2.3.2.27" evidence="3"/>
<evidence type="ECO:0000256" key="6">
    <source>
        <dbReference type="ARBA" id="ARBA00022723"/>
    </source>
</evidence>
<dbReference type="EMBL" id="JBAMIC010000024">
    <property type="protein sequence ID" value="KAK7090926.1"/>
    <property type="molecule type" value="Genomic_DNA"/>
</dbReference>
<evidence type="ECO:0000256" key="9">
    <source>
        <dbReference type="ARBA" id="ARBA00022833"/>
    </source>
</evidence>
<dbReference type="GO" id="GO:0061630">
    <property type="term" value="F:ubiquitin protein ligase activity"/>
    <property type="evidence" value="ECO:0007669"/>
    <property type="project" value="UniProtKB-EC"/>
</dbReference>
<dbReference type="InterPro" id="IPR001841">
    <property type="entry name" value="Znf_RING"/>
</dbReference>
<keyword evidence="12" id="KW-0325">Glycoprotein</keyword>
<dbReference type="FunFam" id="3.30.40.10:FF:000824">
    <property type="entry name" value="E3 ubiquitin-protein ligase RNF13"/>
    <property type="match status" value="1"/>
</dbReference>
<keyword evidence="9" id="KW-0862">Zinc</keyword>
<proteinExistence type="predicted"/>
<dbReference type="CDD" id="cd02123">
    <property type="entry name" value="PA_C_RZF_like"/>
    <property type="match status" value="1"/>
</dbReference>
<comment type="catalytic activity">
    <reaction evidence="1">
        <text>S-ubiquitinyl-[E2 ubiquitin-conjugating enzyme]-L-cysteine + [acceptor protein]-L-lysine = [E2 ubiquitin-conjugating enzyme]-L-cysteine + N(6)-ubiquitinyl-[acceptor protein]-L-lysine.</text>
        <dbReference type="EC" id="2.3.2.27"/>
    </reaction>
</comment>
<evidence type="ECO:0000256" key="12">
    <source>
        <dbReference type="ARBA" id="ARBA00023180"/>
    </source>
</evidence>
<evidence type="ECO:0000259" key="17">
    <source>
        <dbReference type="PROSITE" id="PS50089"/>
    </source>
</evidence>
<keyword evidence="7" id="KW-0732">Signal</keyword>
<evidence type="ECO:0000256" key="7">
    <source>
        <dbReference type="ARBA" id="ARBA00022729"/>
    </source>
</evidence>
<feature type="compositionally biased region" description="Polar residues" evidence="15">
    <location>
        <begin position="420"/>
        <end position="437"/>
    </location>
</feature>
<keyword evidence="5 16" id="KW-0812">Transmembrane</keyword>
<evidence type="ECO:0000313" key="19">
    <source>
        <dbReference type="Proteomes" id="UP001374579"/>
    </source>
</evidence>
<feature type="compositionally biased region" description="Low complexity" evidence="15">
    <location>
        <begin position="349"/>
        <end position="360"/>
    </location>
</feature>
<feature type="compositionally biased region" description="Polar residues" evidence="15">
    <location>
        <begin position="306"/>
        <end position="317"/>
    </location>
</feature>
<evidence type="ECO:0000256" key="5">
    <source>
        <dbReference type="ARBA" id="ARBA00022692"/>
    </source>
</evidence>
<reference evidence="18 19" key="1">
    <citation type="submission" date="2024-02" db="EMBL/GenBank/DDBJ databases">
        <title>Chromosome-scale genome assembly of the rough periwinkle Littorina saxatilis.</title>
        <authorList>
            <person name="De Jode A."/>
            <person name="Faria R."/>
            <person name="Formenti G."/>
            <person name="Sims Y."/>
            <person name="Smith T.P."/>
            <person name="Tracey A."/>
            <person name="Wood J.M.D."/>
            <person name="Zagrodzka Z.B."/>
            <person name="Johannesson K."/>
            <person name="Butlin R.K."/>
            <person name="Leder E.H."/>
        </authorList>
    </citation>
    <scope>NUCLEOTIDE SEQUENCE [LARGE SCALE GENOMIC DNA]</scope>
    <source>
        <strain evidence="18">Snail1</strain>
        <tissue evidence="18">Muscle</tissue>
    </source>
</reference>
<comment type="subcellular location">
    <subcellularLocation>
        <location evidence="13">Endomembrane system</location>
        <topology evidence="13">Single-pass type I membrane protein</topology>
    </subcellularLocation>
</comment>
<dbReference type="SUPFAM" id="SSF57850">
    <property type="entry name" value="RING/U-box"/>
    <property type="match status" value="1"/>
</dbReference>
<comment type="caution">
    <text evidence="18">The sequence shown here is derived from an EMBL/GenBank/DDBJ whole genome shotgun (WGS) entry which is preliminary data.</text>
</comment>
<keyword evidence="6" id="KW-0479">Metal-binding</keyword>
<feature type="region of interest" description="Disordered" evidence="15">
    <location>
        <begin position="399"/>
        <end position="480"/>
    </location>
</feature>
<dbReference type="Gene3D" id="3.50.30.30">
    <property type="match status" value="1"/>
</dbReference>
<feature type="transmembrane region" description="Helical" evidence="16">
    <location>
        <begin position="181"/>
        <end position="205"/>
    </location>
</feature>
<dbReference type="GO" id="GO:0005737">
    <property type="term" value="C:cytoplasm"/>
    <property type="evidence" value="ECO:0007669"/>
    <property type="project" value="UniProtKB-ARBA"/>
</dbReference>
<dbReference type="InterPro" id="IPR046450">
    <property type="entry name" value="PA_dom_sf"/>
</dbReference>
<evidence type="ECO:0000313" key="18">
    <source>
        <dbReference type="EMBL" id="KAK7090926.1"/>
    </source>
</evidence>
<dbReference type="SMART" id="SM00184">
    <property type="entry name" value="RING"/>
    <property type="match status" value="1"/>
</dbReference>
<dbReference type="Proteomes" id="UP001374579">
    <property type="component" value="Unassembled WGS sequence"/>
</dbReference>
<evidence type="ECO:0000256" key="15">
    <source>
        <dbReference type="SAM" id="MobiDB-lite"/>
    </source>
</evidence>
<evidence type="ECO:0000256" key="1">
    <source>
        <dbReference type="ARBA" id="ARBA00000900"/>
    </source>
</evidence>
<feature type="compositionally biased region" description="Acidic residues" evidence="15">
    <location>
        <begin position="364"/>
        <end position="376"/>
    </location>
</feature>
<keyword evidence="11 16" id="KW-0472">Membrane</keyword>
<dbReference type="InterPro" id="IPR003137">
    <property type="entry name" value="PA_domain"/>
</dbReference>
<feature type="region of interest" description="Disordered" evidence="15">
    <location>
        <begin position="284"/>
        <end position="376"/>
    </location>
</feature>
<evidence type="ECO:0000256" key="4">
    <source>
        <dbReference type="ARBA" id="ARBA00022679"/>
    </source>
</evidence>
<evidence type="ECO:0000256" key="14">
    <source>
        <dbReference type="PROSITE-ProRule" id="PRU00175"/>
    </source>
</evidence>
<feature type="compositionally biased region" description="Basic residues" evidence="15">
    <location>
        <begin position="469"/>
        <end position="480"/>
    </location>
</feature>
<keyword evidence="10 16" id="KW-1133">Transmembrane helix</keyword>
<evidence type="ECO:0000256" key="3">
    <source>
        <dbReference type="ARBA" id="ARBA00012483"/>
    </source>
</evidence>
<dbReference type="InterPro" id="IPR051653">
    <property type="entry name" value="E3_ligase_sorting_rcpt"/>
</dbReference>